<evidence type="ECO:0000313" key="1">
    <source>
        <dbReference type="EMBL" id="KAJ3641167.1"/>
    </source>
</evidence>
<keyword evidence="2" id="KW-1185">Reference proteome</keyword>
<reference evidence="1" key="1">
    <citation type="journal article" date="2023" name="G3 (Bethesda)">
        <title>Whole genome assemblies of Zophobas morio and Tenebrio molitor.</title>
        <authorList>
            <person name="Kaur S."/>
            <person name="Stinson S.A."/>
            <person name="diCenzo G.C."/>
        </authorList>
    </citation>
    <scope>NUCLEOTIDE SEQUENCE</scope>
    <source>
        <strain evidence="1">QUZm001</strain>
    </source>
</reference>
<proteinExistence type="predicted"/>
<evidence type="ECO:0000313" key="2">
    <source>
        <dbReference type="Proteomes" id="UP001168821"/>
    </source>
</evidence>
<comment type="caution">
    <text evidence="1">The sequence shown here is derived from an EMBL/GenBank/DDBJ whole genome shotgun (WGS) entry which is preliminary data.</text>
</comment>
<name>A0AA38M3J2_9CUCU</name>
<sequence length="107" mass="12049">MQIGLRNPLVNVCYFYRIAVAGVPQGAASGPTLLLYVPVITRQTMPHVGRLVPINSGARERNSNESNKQKDLLRLRLAEGLWLQRPPQKQKWWRPAFGFGVTNTNIP</sequence>
<organism evidence="1 2">
    <name type="scientific">Zophobas morio</name>
    <dbReference type="NCBI Taxonomy" id="2755281"/>
    <lineage>
        <taxon>Eukaryota</taxon>
        <taxon>Metazoa</taxon>
        <taxon>Ecdysozoa</taxon>
        <taxon>Arthropoda</taxon>
        <taxon>Hexapoda</taxon>
        <taxon>Insecta</taxon>
        <taxon>Pterygota</taxon>
        <taxon>Neoptera</taxon>
        <taxon>Endopterygota</taxon>
        <taxon>Coleoptera</taxon>
        <taxon>Polyphaga</taxon>
        <taxon>Cucujiformia</taxon>
        <taxon>Tenebrionidae</taxon>
        <taxon>Zophobas</taxon>
    </lineage>
</organism>
<gene>
    <name evidence="1" type="ORF">Zmor_027684</name>
</gene>
<dbReference type="AlphaFoldDB" id="A0AA38M3J2"/>
<dbReference type="Proteomes" id="UP001168821">
    <property type="component" value="Unassembled WGS sequence"/>
</dbReference>
<dbReference type="EMBL" id="JALNTZ010000009">
    <property type="protein sequence ID" value="KAJ3641167.1"/>
    <property type="molecule type" value="Genomic_DNA"/>
</dbReference>
<accession>A0AA38M3J2</accession>
<protein>
    <submittedName>
        <fullName evidence="1">Uncharacterized protein</fullName>
    </submittedName>
</protein>